<gene>
    <name evidence="4" type="ORF">GCM10008171_25670</name>
</gene>
<keyword evidence="5" id="KW-1185">Reference proteome</keyword>
<dbReference type="Pfam" id="PF12849">
    <property type="entry name" value="PBP_like_2"/>
    <property type="match status" value="1"/>
</dbReference>
<dbReference type="InterPro" id="IPR024370">
    <property type="entry name" value="PBP_domain"/>
</dbReference>
<proteinExistence type="predicted"/>
<organism evidence="4 5">
    <name type="scientific">Methylopila jiangsuensis</name>
    <dbReference type="NCBI Taxonomy" id="586230"/>
    <lineage>
        <taxon>Bacteria</taxon>
        <taxon>Pseudomonadati</taxon>
        <taxon>Pseudomonadota</taxon>
        <taxon>Alphaproteobacteria</taxon>
        <taxon>Hyphomicrobiales</taxon>
        <taxon>Methylopilaceae</taxon>
        <taxon>Methylopila</taxon>
    </lineage>
</organism>
<sequence>MKERRVKLFTMSSTIALAFAGVLAAGAASAQSRDQIRIVGSSTVYPFTTAAAEQFGKAGQFKTPVVESTGTGGGFKLFCAGVGAGHPDAVNASRAIKKSEFDDCNKNGVSEIIELKVGFDGIVLANSKKGPDFKLTRQQLFLALAKEVPGADGKLVANPYKSWNDIDPSLPAEKIEVLGPPPTSGTRDAFLELVMEKGAEKVESFAALKKSDKKAFDTAWKTVREDGAYIDAGENDNLIVQKLEANPKAVGIFGYSFLEENASQIKGANIEGKAPTFEAIADGSYKVSRPLFVYFKKQHVGVIPGLKEFLAEYASDKAMGEEGYLSEKGLVPLPEAQAHEAEDAAKKLVTISAPAS</sequence>
<evidence type="ECO:0000256" key="2">
    <source>
        <dbReference type="SAM" id="SignalP"/>
    </source>
</evidence>
<dbReference type="EMBL" id="BSFK01000016">
    <property type="protein sequence ID" value="GLK77313.1"/>
    <property type="molecule type" value="Genomic_DNA"/>
</dbReference>
<evidence type="ECO:0000313" key="4">
    <source>
        <dbReference type="EMBL" id="GLK77313.1"/>
    </source>
</evidence>
<dbReference type="Proteomes" id="UP001143364">
    <property type="component" value="Unassembled WGS sequence"/>
</dbReference>
<dbReference type="Gene3D" id="3.40.190.10">
    <property type="entry name" value="Periplasmic binding protein-like II"/>
    <property type="match status" value="2"/>
</dbReference>
<dbReference type="CDD" id="cd13654">
    <property type="entry name" value="PBP2_phosphate_like_2"/>
    <property type="match status" value="1"/>
</dbReference>
<protein>
    <submittedName>
        <fullName evidence="4">Phosphate ABC transporter substrate-binding protein</fullName>
    </submittedName>
</protein>
<feature type="chain" id="PRO_5040981511" evidence="2">
    <location>
        <begin position="31"/>
        <end position="356"/>
    </location>
</feature>
<comment type="caution">
    <text evidence="4">The sequence shown here is derived from an EMBL/GenBank/DDBJ whole genome shotgun (WGS) entry which is preliminary data.</text>
</comment>
<evidence type="ECO:0000313" key="5">
    <source>
        <dbReference type="Proteomes" id="UP001143364"/>
    </source>
</evidence>
<evidence type="ECO:0000259" key="3">
    <source>
        <dbReference type="Pfam" id="PF12849"/>
    </source>
</evidence>
<reference evidence="4" key="1">
    <citation type="journal article" date="2014" name="Int. J. Syst. Evol. Microbiol.">
        <title>Complete genome sequence of Corynebacterium casei LMG S-19264T (=DSM 44701T), isolated from a smear-ripened cheese.</title>
        <authorList>
            <consortium name="US DOE Joint Genome Institute (JGI-PGF)"/>
            <person name="Walter F."/>
            <person name="Albersmeier A."/>
            <person name="Kalinowski J."/>
            <person name="Ruckert C."/>
        </authorList>
    </citation>
    <scope>NUCLEOTIDE SEQUENCE</scope>
    <source>
        <strain evidence="4">VKM B-2555</strain>
    </source>
</reference>
<feature type="signal peptide" evidence="2">
    <location>
        <begin position="1"/>
        <end position="30"/>
    </location>
</feature>
<name>A0A9W6JJE2_9HYPH</name>
<dbReference type="PANTHER" id="PTHR30570">
    <property type="entry name" value="PERIPLASMIC PHOSPHATE BINDING COMPONENT OF PHOSPHATE ABC TRANSPORTER"/>
    <property type="match status" value="1"/>
</dbReference>
<dbReference type="InterPro" id="IPR050811">
    <property type="entry name" value="Phosphate_ABC_transporter"/>
</dbReference>
<feature type="domain" description="PBP" evidence="3">
    <location>
        <begin position="26"/>
        <end position="317"/>
    </location>
</feature>
<keyword evidence="1 2" id="KW-0732">Signal</keyword>
<reference evidence="4" key="2">
    <citation type="submission" date="2023-01" db="EMBL/GenBank/DDBJ databases">
        <authorList>
            <person name="Sun Q."/>
            <person name="Evtushenko L."/>
        </authorList>
    </citation>
    <scope>NUCLEOTIDE SEQUENCE</scope>
    <source>
        <strain evidence="4">VKM B-2555</strain>
    </source>
</reference>
<dbReference type="SUPFAM" id="SSF53850">
    <property type="entry name" value="Periplasmic binding protein-like II"/>
    <property type="match status" value="1"/>
</dbReference>
<dbReference type="AlphaFoldDB" id="A0A9W6JJE2"/>
<accession>A0A9W6JJE2</accession>
<evidence type="ECO:0000256" key="1">
    <source>
        <dbReference type="ARBA" id="ARBA00022729"/>
    </source>
</evidence>
<dbReference type="PANTHER" id="PTHR30570:SF1">
    <property type="entry name" value="PHOSPHATE-BINDING PROTEIN PSTS"/>
    <property type="match status" value="1"/>
</dbReference>